<feature type="compositionally biased region" description="Basic and acidic residues" evidence="1">
    <location>
        <begin position="202"/>
        <end position="221"/>
    </location>
</feature>
<feature type="region of interest" description="Disordered" evidence="1">
    <location>
        <begin position="1"/>
        <end position="246"/>
    </location>
</feature>
<reference evidence="2 3" key="1">
    <citation type="submission" date="2019-11" db="EMBL/GenBank/DDBJ databases">
        <title>Venturia inaequalis Genome Resource.</title>
        <authorList>
            <person name="Lichtner F.J."/>
        </authorList>
    </citation>
    <scope>NUCLEOTIDE SEQUENCE [LARGE SCALE GENOMIC DNA]</scope>
    <source>
        <strain evidence="2">Bline_iso_100314</strain>
    </source>
</reference>
<feature type="compositionally biased region" description="Basic and acidic residues" evidence="1">
    <location>
        <begin position="125"/>
        <end position="139"/>
    </location>
</feature>
<sequence>MSSNSQSDKVKLTSNQRKNRNRRIRNKLSKQSLSSFGDEDEQGEAPRPSSERQTMDNSARSSSRAPSMRAPEEFERAPSENTARNRRSQSSKYLGMAEVDDSLDRIEEEHGERPRASSNIPRSFSDFDRPIRAPAHRDIDDDSDEELPVDPRRRFSRNLGNNMPSSSGRSPRQDGRPIESIEGRPESSRRELSSQQISNRARPIDTGDRREELRPEPRPTDPGDFWEGIDDEPEPSTLRRSRRNRSDSRAIDYVDLRDVHDDDIEDIPRARTSTNPLSLNDPGRQPGFRIATWRGPMRTVRPERIARQATICMPTDEVMSIRTVNDFNAFLDLYSYEPKSVGHLREIIYVLRALLANPRREHLVPPVWRAIVPRLDILDIDSLEWPIHSIRFWPSDSRGEIIELRANNPNRDPNAATYHSYHITALFGHASQGARDVPEEHTCRSCSGPHPSGPFRDCRQVFFTRDGGEPRVRWRGACTNCKWVGTVAAGPLKERNQYAKRVCSLQSDKYKGSEEDSE</sequence>
<name>A0A8H3YIC6_VENIN</name>
<dbReference type="AlphaFoldDB" id="A0A8H3YIC6"/>
<evidence type="ECO:0000313" key="2">
    <source>
        <dbReference type="EMBL" id="KAE9961389.1"/>
    </source>
</evidence>
<dbReference type="Proteomes" id="UP000433883">
    <property type="component" value="Unassembled WGS sequence"/>
</dbReference>
<accession>A0A8H3YIC6</accession>
<dbReference type="Pfam" id="PF12511">
    <property type="entry name" value="DUF3716"/>
    <property type="match status" value="1"/>
</dbReference>
<feature type="compositionally biased region" description="Basic and acidic residues" evidence="1">
    <location>
        <begin position="102"/>
        <end position="115"/>
    </location>
</feature>
<feature type="compositionally biased region" description="Basic and acidic residues" evidence="1">
    <location>
        <begin position="171"/>
        <end position="192"/>
    </location>
</feature>
<feature type="compositionally biased region" description="Low complexity" evidence="1">
    <location>
        <begin position="58"/>
        <end position="69"/>
    </location>
</feature>
<evidence type="ECO:0000313" key="3">
    <source>
        <dbReference type="Proteomes" id="UP000433883"/>
    </source>
</evidence>
<proteinExistence type="predicted"/>
<feature type="compositionally biased region" description="Basic residues" evidence="1">
    <location>
        <begin position="17"/>
        <end position="28"/>
    </location>
</feature>
<evidence type="ECO:0000256" key="1">
    <source>
        <dbReference type="SAM" id="MobiDB-lite"/>
    </source>
</evidence>
<gene>
    <name evidence="2" type="ORF">BLS_002255</name>
</gene>
<protein>
    <submittedName>
        <fullName evidence="2">Uncharacterized protein</fullName>
    </submittedName>
</protein>
<organism evidence="2 3">
    <name type="scientific">Venturia inaequalis</name>
    <name type="common">Apple scab fungus</name>
    <dbReference type="NCBI Taxonomy" id="5025"/>
    <lineage>
        <taxon>Eukaryota</taxon>
        <taxon>Fungi</taxon>
        <taxon>Dikarya</taxon>
        <taxon>Ascomycota</taxon>
        <taxon>Pezizomycotina</taxon>
        <taxon>Dothideomycetes</taxon>
        <taxon>Pleosporomycetidae</taxon>
        <taxon>Venturiales</taxon>
        <taxon>Venturiaceae</taxon>
        <taxon>Venturia</taxon>
    </lineage>
</organism>
<dbReference type="EMBL" id="WNWQ01001609">
    <property type="protein sequence ID" value="KAE9961389.1"/>
    <property type="molecule type" value="Genomic_DNA"/>
</dbReference>
<feature type="compositionally biased region" description="Polar residues" evidence="1">
    <location>
        <begin position="158"/>
        <end position="170"/>
    </location>
</feature>
<dbReference type="InterPro" id="IPR022190">
    <property type="entry name" value="DUF3716"/>
</dbReference>
<comment type="caution">
    <text evidence="2">The sequence shown here is derived from an EMBL/GenBank/DDBJ whole genome shotgun (WGS) entry which is preliminary data.</text>
</comment>